<keyword evidence="1" id="KW-0418">Kinase</keyword>
<reference evidence="1 2" key="1">
    <citation type="submission" date="2016-10" db="EMBL/GenBank/DDBJ databases">
        <authorList>
            <person name="de Groot N.N."/>
        </authorList>
    </citation>
    <scope>NUCLEOTIDE SEQUENCE [LARGE SCALE GENOMIC DNA]</scope>
    <source>
        <strain evidence="1 2">SP2</strain>
    </source>
</reference>
<dbReference type="GO" id="GO:0003951">
    <property type="term" value="F:NAD+ kinase activity"/>
    <property type="evidence" value="ECO:0007669"/>
    <property type="project" value="InterPro"/>
</dbReference>
<dbReference type="RefSeq" id="WP_005581108.1">
    <property type="nucleotide sequence ID" value="NZ_FORO01000001.1"/>
</dbReference>
<accession>A0A1I3J3V8</accession>
<organism evidence="1 2">
    <name type="scientific">Natronobacterium gregoryi</name>
    <dbReference type="NCBI Taxonomy" id="44930"/>
    <lineage>
        <taxon>Archaea</taxon>
        <taxon>Methanobacteriati</taxon>
        <taxon>Methanobacteriota</taxon>
        <taxon>Stenosarchaea group</taxon>
        <taxon>Halobacteria</taxon>
        <taxon>Halobacteriales</taxon>
        <taxon>Natrialbaceae</taxon>
        <taxon>Natronobacterium</taxon>
    </lineage>
</organism>
<dbReference type="Pfam" id="PF01513">
    <property type="entry name" value="NAD_kinase"/>
    <property type="match status" value="1"/>
</dbReference>
<evidence type="ECO:0000313" key="1">
    <source>
        <dbReference type="EMBL" id="SFI54635.1"/>
    </source>
</evidence>
<name>A0A1I3J3V8_9EURY</name>
<dbReference type="OrthoDB" id="45424at2157"/>
<dbReference type="OMA" id="RWPEVEF"/>
<gene>
    <name evidence="1" type="ORF">SAMN05443661_101261</name>
</gene>
<evidence type="ECO:0000313" key="2">
    <source>
        <dbReference type="Proteomes" id="UP000182829"/>
    </source>
</evidence>
<protein>
    <submittedName>
        <fullName evidence="1">ATP-NAD kinase</fullName>
    </submittedName>
</protein>
<dbReference type="AlphaFoldDB" id="A0A1I3J3V8"/>
<dbReference type="GO" id="GO:0006741">
    <property type="term" value="P:NADP+ biosynthetic process"/>
    <property type="evidence" value="ECO:0007669"/>
    <property type="project" value="InterPro"/>
</dbReference>
<keyword evidence="1" id="KW-0808">Transferase</keyword>
<dbReference type="EMBL" id="FORO01000001">
    <property type="protein sequence ID" value="SFI54635.1"/>
    <property type="molecule type" value="Genomic_DNA"/>
</dbReference>
<dbReference type="Proteomes" id="UP000182829">
    <property type="component" value="Unassembled WGS sequence"/>
</dbReference>
<dbReference type="PANTHER" id="PTHR40697:SF2">
    <property type="entry name" value="ATP-NAD KINASE-RELATED"/>
    <property type="match status" value="1"/>
</dbReference>
<dbReference type="InterPro" id="IPR002504">
    <property type="entry name" value="NADK"/>
</dbReference>
<dbReference type="PANTHER" id="PTHR40697">
    <property type="entry name" value="ACETOIN CATABOLISM PROTEIN X"/>
    <property type="match status" value="1"/>
</dbReference>
<dbReference type="SUPFAM" id="SSF111331">
    <property type="entry name" value="NAD kinase/diacylglycerol kinase-like"/>
    <property type="match status" value="1"/>
</dbReference>
<proteinExistence type="predicted"/>
<dbReference type="GeneID" id="14210261"/>
<dbReference type="InterPro" id="IPR039065">
    <property type="entry name" value="AcoX-like"/>
</dbReference>
<sequence length="352" mass="35408">MAAESEADSNRARVGLVVNPAAGRDVRRLTGGASVVDNYAKRRVAECVLEGLTVAADGIEVTAMPTLTGIAQDAVEASPVAGDAFPVGLLELTLEGSSADTKAAAARFREEADVVVVLGGDGTTRDVALEIGSVPVVAVATGTNTVVPSPVDGTLAGVAAGLVATGVVPTDDVTTQHGTVDAAVRSGRAADRDRLTALASAELSSRSFVGTRALLDPADLRGGVVSRAHPGDVGLSAVAGAVTSEPVAGDDPGGVAVRLADPDEAERTVRAVVAPGILATIGVESWERLAPGDSVSFELPDGVVGADGERELEATDATVELRPLEDGPRLVDVERALEAGAKRSGFDVDATS</sequence>
<dbReference type="InterPro" id="IPR016064">
    <property type="entry name" value="NAD/diacylglycerol_kinase_sf"/>
</dbReference>